<comment type="caution">
    <text evidence="1">The sequence shown here is derived from an EMBL/GenBank/DDBJ whole genome shotgun (WGS) entry which is preliminary data.</text>
</comment>
<evidence type="ECO:0000313" key="1">
    <source>
        <dbReference type="EMBL" id="KAF6437913.1"/>
    </source>
</evidence>
<evidence type="ECO:0000313" key="2">
    <source>
        <dbReference type="Proteomes" id="UP000550707"/>
    </source>
</evidence>
<organism evidence="1 2">
    <name type="scientific">Molossus molossus</name>
    <name type="common">Pallas' mastiff bat</name>
    <name type="synonym">Vespertilio molossus</name>
    <dbReference type="NCBI Taxonomy" id="27622"/>
    <lineage>
        <taxon>Eukaryota</taxon>
        <taxon>Metazoa</taxon>
        <taxon>Chordata</taxon>
        <taxon>Craniata</taxon>
        <taxon>Vertebrata</taxon>
        <taxon>Euteleostomi</taxon>
        <taxon>Mammalia</taxon>
        <taxon>Eutheria</taxon>
        <taxon>Laurasiatheria</taxon>
        <taxon>Chiroptera</taxon>
        <taxon>Yangochiroptera</taxon>
        <taxon>Molossidae</taxon>
        <taxon>Molossus</taxon>
    </lineage>
</organism>
<sequence>MDLPWPVWLSGWSVSLRYREIWVRFPLRARISVAVCPRPWLVVQVAATRCVPFTSMFLSLSLSVSLCLSLSLFLSLPPALSEQKMSSGEDKEKKKNRWTLDLYFHSPPQSNRMLFIDTNDFLKNHSTIP</sequence>
<dbReference type="AlphaFoldDB" id="A0A7J8ERC3"/>
<dbReference type="InParanoid" id="A0A7J8ERC3"/>
<dbReference type="Proteomes" id="UP000550707">
    <property type="component" value="Unassembled WGS sequence"/>
</dbReference>
<name>A0A7J8ERC3_MOLMO</name>
<dbReference type="EMBL" id="JACASF010000013">
    <property type="protein sequence ID" value="KAF6437913.1"/>
    <property type="molecule type" value="Genomic_DNA"/>
</dbReference>
<protein>
    <submittedName>
        <fullName evidence="1">Uncharacterized protein</fullName>
    </submittedName>
</protein>
<keyword evidence="2" id="KW-1185">Reference proteome</keyword>
<gene>
    <name evidence="1" type="ORF">HJG59_008643</name>
</gene>
<accession>A0A7J8ERC3</accession>
<reference evidence="1 2" key="1">
    <citation type="journal article" date="2020" name="Nature">
        <title>Six reference-quality genomes reveal evolution of bat adaptations.</title>
        <authorList>
            <person name="Jebb D."/>
            <person name="Huang Z."/>
            <person name="Pippel M."/>
            <person name="Hughes G.M."/>
            <person name="Lavrichenko K."/>
            <person name="Devanna P."/>
            <person name="Winkler S."/>
            <person name="Jermiin L.S."/>
            <person name="Skirmuntt E.C."/>
            <person name="Katzourakis A."/>
            <person name="Burkitt-Gray L."/>
            <person name="Ray D.A."/>
            <person name="Sullivan K.A.M."/>
            <person name="Roscito J.G."/>
            <person name="Kirilenko B.M."/>
            <person name="Davalos L.M."/>
            <person name="Corthals A.P."/>
            <person name="Power M.L."/>
            <person name="Jones G."/>
            <person name="Ransome R.D."/>
            <person name="Dechmann D.K.N."/>
            <person name="Locatelli A.G."/>
            <person name="Puechmaille S.J."/>
            <person name="Fedrigo O."/>
            <person name="Jarvis E.D."/>
            <person name="Hiller M."/>
            <person name="Vernes S.C."/>
            <person name="Myers E.W."/>
            <person name="Teeling E.C."/>
        </authorList>
    </citation>
    <scope>NUCLEOTIDE SEQUENCE [LARGE SCALE GENOMIC DNA]</scope>
    <source>
        <strain evidence="1">MMolMol1</strain>
        <tissue evidence="1">Muscle</tissue>
    </source>
</reference>
<proteinExistence type="predicted"/>